<dbReference type="EMBL" id="GAPW01001507">
    <property type="protein sequence ID" value="JAC12091.1"/>
    <property type="molecule type" value="mRNA"/>
</dbReference>
<dbReference type="VEuPathDB" id="VectorBase:AALC636_013678"/>
<reference evidence="8" key="1">
    <citation type="journal article" date="2014" name="PLoS Negl. Trop. Dis.">
        <title>Identification and characterization of seminal fluid proteins in the Asian tiger mosquito, Aedes albopictus.</title>
        <authorList>
            <person name="Boes K.E."/>
            <person name="Ribeiro J.M."/>
            <person name="Wong A."/>
            <person name="Harrington L.C."/>
            <person name="Wolfner M.F."/>
            <person name="Sirot L.K."/>
        </authorList>
    </citation>
    <scope>NUCLEOTIDE SEQUENCE</scope>
    <source>
        <tissue evidence="8">Reproductive organs</tissue>
    </source>
</reference>
<dbReference type="GO" id="GO:0016020">
    <property type="term" value="C:membrane"/>
    <property type="evidence" value="ECO:0007669"/>
    <property type="project" value="UniProtKB-SubCell"/>
</dbReference>
<feature type="domain" description="Neurotransmitter-gated ion-channel ligand-binding" evidence="6">
    <location>
        <begin position="64"/>
        <end position="267"/>
    </location>
</feature>
<dbReference type="GO" id="GO:0004888">
    <property type="term" value="F:transmembrane signaling receptor activity"/>
    <property type="evidence" value="ECO:0007669"/>
    <property type="project" value="InterPro"/>
</dbReference>
<evidence type="ECO:0000313" key="8">
    <source>
        <dbReference type="EMBL" id="JAC12091.1"/>
    </source>
</evidence>
<dbReference type="VEuPathDB" id="VectorBase:AALF000118"/>
<dbReference type="AlphaFoldDB" id="A0A023ETC7"/>
<dbReference type="Gene3D" id="2.70.170.10">
    <property type="entry name" value="Neurotransmitter-gated ion-channel ligand-binding domain"/>
    <property type="match status" value="1"/>
</dbReference>
<dbReference type="CDD" id="cd18997">
    <property type="entry name" value="LGIC_ECD_nAChR"/>
    <property type="match status" value="1"/>
</dbReference>
<evidence type="ECO:0000256" key="2">
    <source>
        <dbReference type="ARBA" id="ARBA00022692"/>
    </source>
</evidence>
<dbReference type="InterPro" id="IPR038050">
    <property type="entry name" value="Neuro_actylchol_rec"/>
</dbReference>
<evidence type="ECO:0000256" key="5">
    <source>
        <dbReference type="SAM" id="Phobius"/>
    </source>
</evidence>
<dbReference type="FunFam" id="2.70.170.10:FF:000028">
    <property type="entry name" value="AcetylCholine Receptor"/>
    <property type="match status" value="1"/>
</dbReference>
<feature type="transmembrane region" description="Helical" evidence="5">
    <location>
        <begin position="273"/>
        <end position="293"/>
    </location>
</feature>
<dbReference type="GO" id="GO:0005230">
    <property type="term" value="F:extracellular ligand-gated monoatomic ion channel activity"/>
    <property type="evidence" value="ECO:0007669"/>
    <property type="project" value="InterPro"/>
</dbReference>
<dbReference type="InterPro" id="IPR006029">
    <property type="entry name" value="Neurotrans-gated_channel_TM"/>
</dbReference>
<comment type="subcellular location">
    <subcellularLocation>
        <location evidence="1">Membrane</location>
        <topology evidence="1">Multi-pass membrane protein</topology>
    </subcellularLocation>
</comment>
<keyword evidence="8" id="KW-0675">Receptor</keyword>
<proteinExistence type="evidence at transcript level"/>
<dbReference type="CDD" id="cd19051">
    <property type="entry name" value="LGIC_TM_cation"/>
    <property type="match status" value="1"/>
</dbReference>
<evidence type="ECO:0000256" key="3">
    <source>
        <dbReference type="ARBA" id="ARBA00022989"/>
    </source>
</evidence>
<dbReference type="InterPro" id="IPR036719">
    <property type="entry name" value="Neuro-gated_channel_TM_sf"/>
</dbReference>
<keyword evidence="4 5" id="KW-0472">Membrane</keyword>
<dbReference type="InterPro" id="IPR036734">
    <property type="entry name" value="Neur_chan_lig-bd_sf"/>
</dbReference>
<keyword evidence="2 5" id="KW-0812">Transmembrane</keyword>
<dbReference type="Pfam" id="PF02932">
    <property type="entry name" value="Neur_chan_memb"/>
    <property type="match status" value="1"/>
</dbReference>
<feature type="transmembrane region" description="Helical" evidence="5">
    <location>
        <begin position="300"/>
        <end position="318"/>
    </location>
</feature>
<accession>A0A023ETC7</accession>
<evidence type="ECO:0000256" key="1">
    <source>
        <dbReference type="ARBA" id="ARBA00004141"/>
    </source>
</evidence>
<evidence type="ECO:0000256" key="4">
    <source>
        <dbReference type="ARBA" id="ARBA00023136"/>
    </source>
</evidence>
<protein>
    <submittedName>
        <fullName evidence="8">Putative acetylcholine receptor</fullName>
    </submittedName>
</protein>
<evidence type="ECO:0000259" key="7">
    <source>
        <dbReference type="Pfam" id="PF02932"/>
    </source>
</evidence>
<name>A0A023ETC7_AEDAL</name>
<organism evidence="8">
    <name type="scientific">Aedes albopictus</name>
    <name type="common">Asian tiger mosquito</name>
    <name type="synonym">Stegomyia albopicta</name>
    <dbReference type="NCBI Taxonomy" id="7160"/>
    <lineage>
        <taxon>Eukaryota</taxon>
        <taxon>Metazoa</taxon>
        <taxon>Ecdysozoa</taxon>
        <taxon>Arthropoda</taxon>
        <taxon>Hexapoda</taxon>
        <taxon>Insecta</taxon>
        <taxon>Pterygota</taxon>
        <taxon>Neoptera</taxon>
        <taxon>Endopterygota</taxon>
        <taxon>Diptera</taxon>
        <taxon>Nematocera</taxon>
        <taxon>Culicoidea</taxon>
        <taxon>Culicidae</taxon>
        <taxon>Culicinae</taxon>
        <taxon>Aedini</taxon>
        <taxon>Aedes</taxon>
        <taxon>Stegomyia</taxon>
    </lineage>
</organism>
<dbReference type="Pfam" id="PF02931">
    <property type="entry name" value="Neur_chan_LBD"/>
    <property type="match status" value="1"/>
</dbReference>
<dbReference type="InterPro" id="IPR006201">
    <property type="entry name" value="Neur_channel"/>
</dbReference>
<dbReference type="PRINTS" id="PR00252">
    <property type="entry name" value="NRIONCHANNEL"/>
</dbReference>
<sequence length="436" mass="50138">SSRSLDIFCAANIPIVIRVILNSIVEMCKVRWFAFLFMCLVGYCYADEATSKSNEPPIKQTWVDKLTKDLFTNYDHNVRPTQHYNVTNMDVGMTIWHVDVDEETSIFSVYGWVKMAWNDDKLKWNPSDYGNVNQFRYNPASLWKPDVVLYNNARGADNLHYGQTNVIVYNNGKVLWVPPTDFHSFCELNLRFWPFDHQTCVLKLGSWTYDEYQLNLTTTEVTPEILWLVPNHKWSIREVTVQRNVRTYECCKEPYVDIQYNVTLQRHSSTHKAIVVSPAFVIMLLALSVFWLPPQSGEKIVLNGFIALIVTVFLIYFAQQLPAMSGHTPLIVTFYSATFYLVAISTILSVIALRITRGKHCHSVPRALKSQLDGCLGSVLGVSTPDRLEDDKETVNGEVFVHTKQNEWCRLATLLDRLAFVVYLILFVASIIYFTL</sequence>
<dbReference type="Gene3D" id="1.20.58.390">
    <property type="entry name" value="Neurotransmitter-gated ion-channel transmembrane domain"/>
    <property type="match status" value="1"/>
</dbReference>
<dbReference type="SUPFAM" id="SSF63712">
    <property type="entry name" value="Nicotinic receptor ligand binding domain-like"/>
    <property type="match status" value="1"/>
</dbReference>
<feature type="non-terminal residue" evidence="8">
    <location>
        <position position="1"/>
    </location>
</feature>
<feature type="transmembrane region" description="Helical" evidence="5">
    <location>
        <begin position="414"/>
        <end position="434"/>
    </location>
</feature>
<keyword evidence="3 5" id="KW-1133">Transmembrane helix</keyword>
<dbReference type="FunFam" id="1.20.58.390:FF:000092">
    <property type="entry name" value="Nicotinic acetylcholine receptor subunit alpha10"/>
    <property type="match status" value="1"/>
</dbReference>
<evidence type="ECO:0000259" key="6">
    <source>
        <dbReference type="Pfam" id="PF02931"/>
    </source>
</evidence>
<dbReference type="VEuPathDB" id="VectorBase:AALFPA_048559"/>
<dbReference type="InterPro" id="IPR006202">
    <property type="entry name" value="Neur_chan_lig-bd"/>
</dbReference>
<dbReference type="PANTHER" id="PTHR18945">
    <property type="entry name" value="NEUROTRANSMITTER GATED ION CHANNEL"/>
    <property type="match status" value="1"/>
</dbReference>
<feature type="domain" description="Neurotransmitter-gated ion-channel transmembrane" evidence="7">
    <location>
        <begin position="277"/>
        <end position="393"/>
    </location>
</feature>
<dbReference type="SUPFAM" id="SSF90112">
    <property type="entry name" value="Neurotransmitter-gated ion-channel transmembrane pore"/>
    <property type="match status" value="1"/>
</dbReference>
<feature type="transmembrane region" description="Helical" evidence="5">
    <location>
        <begin position="330"/>
        <end position="353"/>
    </location>
</feature>